<dbReference type="AlphaFoldDB" id="A0A6J6VP66"/>
<evidence type="ECO:0000313" key="1">
    <source>
        <dbReference type="EMBL" id="CAB4773219.1"/>
    </source>
</evidence>
<accession>A0A6J6VP66</accession>
<dbReference type="EMBL" id="CAFAAA010000002">
    <property type="protein sequence ID" value="CAB4773219.1"/>
    <property type="molecule type" value="Genomic_DNA"/>
</dbReference>
<reference evidence="1" key="1">
    <citation type="submission" date="2020-05" db="EMBL/GenBank/DDBJ databases">
        <authorList>
            <person name="Chiriac C."/>
            <person name="Salcher M."/>
            <person name="Ghai R."/>
            <person name="Kavagutti S V."/>
        </authorList>
    </citation>
    <scope>NUCLEOTIDE SEQUENCE</scope>
</reference>
<dbReference type="SUPFAM" id="SSF55874">
    <property type="entry name" value="ATPase domain of HSP90 chaperone/DNA topoisomerase II/histidine kinase"/>
    <property type="match status" value="1"/>
</dbReference>
<organism evidence="1">
    <name type="scientific">freshwater metagenome</name>
    <dbReference type="NCBI Taxonomy" id="449393"/>
    <lineage>
        <taxon>unclassified sequences</taxon>
        <taxon>metagenomes</taxon>
        <taxon>ecological metagenomes</taxon>
    </lineage>
</organism>
<proteinExistence type="predicted"/>
<protein>
    <submittedName>
        <fullName evidence="1">Unannotated protein</fullName>
    </submittedName>
</protein>
<dbReference type="InterPro" id="IPR036890">
    <property type="entry name" value="HATPase_C_sf"/>
</dbReference>
<name>A0A6J6VP66_9ZZZZ</name>
<gene>
    <name evidence="1" type="ORF">UFOPK2942_00206</name>
</gene>
<sequence>MAGKDGGELVYTTRGFLQDAQDAMGVDIMRGLIELITNADDAYNGAGGPIIIQIREATDPFKWLLSIHDKAGGLDADGLKKAFSNLGDENQKFAADKGTRGLFGRGAKDVAVFGRARFHSVNKGKYSELQILPKTAKWERNAINIEPTPEILRELRLADGETGLTAEIYVTEQYKIPNTNQLIERLQTHVQLRDLINRNQVVLIDARSKTEMKLIGLEPSGNRILDIEFPVPGYRMNAKLEVYKFNEKQPGNVDIYSKQGLVISGRGAAYENSFLTLDGRPEAGWFSGRLDVPEIHDLARASDNTDVPDPKNPTRIVSRQRNGLVRGHPFYRALAGAINAHLKPLFDEAANDEGANKKEGKELRKRLDLLEQALGKALQDILDETDLGDLPTENDPDDDSQELQFIPPRKVVAIGESSSLTIRAPKSLDTSSLTFKVTQTSKVISLRDSLAENLVWRDHPRLNVKQTAIQVIGEDVGVATVSVVIGDVNASCELIGTKLVPAEEVIPDQIAFEYDEASIAPTKRRRLLLKAPLEFVGDIVLITSDSELFSVNPRVKLSPSQSGTHANAVIIAHAGSELGVGSITAQLVGKSSSCALKIVEPGQNRYPKIHTSVVGNENPPRRVDMRLEEDGRLFVKIFGRHPSLQRVFGKHLGQDEGFVNDQSPEAHATIGEIVAQQLSIYAVEREAGKHPERFTDPSSAFARQQEFIPRFIQLLQLILLENE</sequence>